<reference evidence="4 5" key="1">
    <citation type="submission" date="2019-07" db="EMBL/GenBank/DDBJ databases">
        <title>Whole genome shotgun sequence of Oceanithermus desulfurans NBRC 100063.</title>
        <authorList>
            <person name="Hosoyama A."/>
            <person name="Uohara A."/>
            <person name="Ohji S."/>
            <person name="Ichikawa N."/>
        </authorList>
    </citation>
    <scope>NUCLEOTIDE SEQUENCE [LARGE SCALE GENOMIC DNA]</scope>
    <source>
        <strain evidence="4 5">NBRC 100063</strain>
    </source>
</reference>
<evidence type="ECO:0000259" key="3">
    <source>
        <dbReference type="PROSITE" id="PS50893"/>
    </source>
</evidence>
<dbReference type="RefSeq" id="WP_147145598.1">
    <property type="nucleotide sequence ID" value="NZ_BJXN01000003.1"/>
</dbReference>
<dbReference type="InterPro" id="IPR017871">
    <property type="entry name" value="ABC_transporter-like_CS"/>
</dbReference>
<dbReference type="InterPro" id="IPR003593">
    <property type="entry name" value="AAA+_ATPase"/>
</dbReference>
<dbReference type="EMBL" id="BJXN01000003">
    <property type="protein sequence ID" value="GEM89118.1"/>
    <property type="molecule type" value="Genomic_DNA"/>
</dbReference>
<dbReference type="Gene3D" id="3.40.50.300">
    <property type="entry name" value="P-loop containing nucleotide triphosphate hydrolases"/>
    <property type="match status" value="1"/>
</dbReference>
<evidence type="ECO:0000313" key="5">
    <source>
        <dbReference type="Proteomes" id="UP000321827"/>
    </source>
</evidence>
<dbReference type="InterPro" id="IPR003439">
    <property type="entry name" value="ABC_transporter-like_ATP-bd"/>
</dbReference>
<dbReference type="PANTHER" id="PTHR43158:SF1">
    <property type="entry name" value="ABC TRANSPORTER, ATP-BINDING PROTEIN"/>
    <property type="match status" value="1"/>
</dbReference>
<evidence type="ECO:0000256" key="2">
    <source>
        <dbReference type="ARBA" id="ARBA00022840"/>
    </source>
</evidence>
<evidence type="ECO:0000313" key="4">
    <source>
        <dbReference type="EMBL" id="GEM89118.1"/>
    </source>
</evidence>
<sequence>MHLELERVTRRFGGTVAVDGLSLELPTGGVVGLLGTNGAGKSTTLKLMAGLLYPDAGEVRLDGAPPRRVRGAIAFLPERGQMYEWLDVRGAVGLFGSLYPDFRPERFYELLDQLEVPRRSLTRLSKGQRARFLLAATLARKVRLYLLDEPLGGVDLITRDRILAALVSEWREDATYVLSTHEVAEAEGIFDRAVFMKEGRVVLNASAEELRERGQSVAQAFREVLA</sequence>
<dbReference type="GO" id="GO:0005524">
    <property type="term" value="F:ATP binding"/>
    <property type="evidence" value="ECO:0007669"/>
    <property type="project" value="UniProtKB-KW"/>
</dbReference>
<dbReference type="SMART" id="SM00382">
    <property type="entry name" value="AAA"/>
    <property type="match status" value="1"/>
</dbReference>
<protein>
    <submittedName>
        <fullName evidence="4">ABC transporter ATP-binding protein</fullName>
    </submittedName>
</protein>
<organism evidence="4 5">
    <name type="scientific">Oceanithermus desulfurans NBRC 100063</name>
    <dbReference type="NCBI Taxonomy" id="1227550"/>
    <lineage>
        <taxon>Bacteria</taxon>
        <taxon>Thermotogati</taxon>
        <taxon>Deinococcota</taxon>
        <taxon>Deinococci</taxon>
        <taxon>Thermales</taxon>
        <taxon>Thermaceae</taxon>
        <taxon>Oceanithermus</taxon>
    </lineage>
</organism>
<dbReference type="AlphaFoldDB" id="A0A511RHK1"/>
<dbReference type="PROSITE" id="PS50893">
    <property type="entry name" value="ABC_TRANSPORTER_2"/>
    <property type="match status" value="1"/>
</dbReference>
<dbReference type="OrthoDB" id="9804819at2"/>
<accession>A0A511RHK1</accession>
<keyword evidence="1" id="KW-0547">Nucleotide-binding</keyword>
<feature type="domain" description="ABC transporter" evidence="3">
    <location>
        <begin position="3"/>
        <end position="223"/>
    </location>
</feature>
<dbReference type="CDD" id="cd03230">
    <property type="entry name" value="ABC_DR_subfamily_A"/>
    <property type="match status" value="1"/>
</dbReference>
<dbReference type="PROSITE" id="PS00211">
    <property type="entry name" value="ABC_TRANSPORTER_1"/>
    <property type="match status" value="1"/>
</dbReference>
<dbReference type="InterPro" id="IPR027417">
    <property type="entry name" value="P-loop_NTPase"/>
</dbReference>
<dbReference type="Pfam" id="PF00005">
    <property type="entry name" value="ABC_tran"/>
    <property type="match status" value="1"/>
</dbReference>
<dbReference type="PANTHER" id="PTHR43158">
    <property type="entry name" value="SKFA PEPTIDE EXPORT ATP-BINDING PROTEIN SKFE"/>
    <property type="match status" value="1"/>
</dbReference>
<dbReference type="GO" id="GO:0016887">
    <property type="term" value="F:ATP hydrolysis activity"/>
    <property type="evidence" value="ECO:0007669"/>
    <property type="project" value="InterPro"/>
</dbReference>
<dbReference type="Proteomes" id="UP000321827">
    <property type="component" value="Unassembled WGS sequence"/>
</dbReference>
<name>A0A511RHK1_9DEIN</name>
<gene>
    <name evidence="4" type="ORF">ODE01S_05520</name>
</gene>
<proteinExistence type="predicted"/>
<dbReference type="SUPFAM" id="SSF52540">
    <property type="entry name" value="P-loop containing nucleoside triphosphate hydrolases"/>
    <property type="match status" value="1"/>
</dbReference>
<comment type="caution">
    <text evidence="4">The sequence shown here is derived from an EMBL/GenBank/DDBJ whole genome shotgun (WGS) entry which is preliminary data.</text>
</comment>
<evidence type="ECO:0000256" key="1">
    <source>
        <dbReference type="ARBA" id="ARBA00022741"/>
    </source>
</evidence>
<keyword evidence="2 4" id="KW-0067">ATP-binding</keyword>